<gene>
    <name evidence="1" type="ORF">SAMN04487818_101600</name>
</gene>
<sequence>MRWGRSPARPGSGRLSARFGRRLLLRPCVRLPLLGIRTSPLGRIASGRPWRTRPVASWRGRVVRRRGRSGLGSPRHSRVCTDRRRRVRLRRFGTRRTRLTGRWSRVRPRRFPLCGQQVRGRSSRLCGGISGSWWPCVRGGRRLWGIWPRGVRRVVVGCGTRRLGLGLGWSSTRDRWRGWSRGGCGRWRTRLVWFGPLGTRCRKGLMTRRVGLWRGRGSSLPGIRRPLGEWGSRRLGRSVGWGRRRGRRFGRVRRRSSVMPARLGTR</sequence>
<dbReference type="AlphaFoldDB" id="A0A1H9LIB1"/>
<dbReference type="Proteomes" id="UP000199051">
    <property type="component" value="Unassembled WGS sequence"/>
</dbReference>
<evidence type="ECO:0000313" key="2">
    <source>
        <dbReference type="Proteomes" id="UP000199051"/>
    </source>
</evidence>
<dbReference type="EMBL" id="FOGI01000001">
    <property type="protein sequence ID" value="SER10643.1"/>
    <property type="molecule type" value="Genomic_DNA"/>
</dbReference>
<name>A0A1H9LIB1_9PSEU</name>
<evidence type="ECO:0000313" key="1">
    <source>
        <dbReference type="EMBL" id="SER10643.1"/>
    </source>
</evidence>
<proteinExistence type="predicted"/>
<keyword evidence="2" id="KW-1185">Reference proteome</keyword>
<accession>A0A1H9LIB1</accession>
<reference evidence="2" key="1">
    <citation type="submission" date="2016-10" db="EMBL/GenBank/DDBJ databases">
        <authorList>
            <person name="Varghese N."/>
            <person name="Submissions S."/>
        </authorList>
    </citation>
    <scope>NUCLEOTIDE SEQUENCE [LARGE SCALE GENOMIC DNA]</scope>
    <source>
        <strain evidence="2">DSM 44260</strain>
    </source>
</reference>
<protein>
    <submittedName>
        <fullName evidence="1">Uncharacterized protein</fullName>
    </submittedName>
</protein>
<organism evidence="1 2">
    <name type="scientific">Actinokineospora terrae</name>
    <dbReference type="NCBI Taxonomy" id="155974"/>
    <lineage>
        <taxon>Bacteria</taxon>
        <taxon>Bacillati</taxon>
        <taxon>Actinomycetota</taxon>
        <taxon>Actinomycetes</taxon>
        <taxon>Pseudonocardiales</taxon>
        <taxon>Pseudonocardiaceae</taxon>
        <taxon>Actinokineospora</taxon>
    </lineage>
</organism>